<protein>
    <submittedName>
        <fullName evidence="1">Uncharacterized protein</fullName>
    </submittedName>
</protein>
<organism evidence="1 2">
    <name type="scientific">Violaceomyces palustris</name>
    <dbReference type="NCBI Taxonomy" id="1673888"/>
    <lineage>
        <taxon>Eukaryota</taxon>
        <taxon>Fungi</taxon>
        <taxon>Dikarya</taxon>
        <taxon>Basidiomycota</taxon>
        <taxon>Ustilaginomycotina</taxon>
        <taxon>Ustilaginomycetes</taxon>
        <taxon>Violaceomycetales</taxon>
        <taxon>Violaceomycetaceae</taxon>
        <taxon>Violaceomyces</taxon>
    </lineage>
</organism>
<accession>A0ACD0P199</accession>
<evidence type="ECO:0000313" key="1">
    <source>
        <dbReference type="EMBL" id="PWN51781.1"/>
    </source>
</evidence>
<keyword evidence="2" id="KW-1185">Reference proteome</keyword>
<proteinExistence type="predicted"/>
<reference evidence="1 2" key="1">
    <citation type="journal article" date="2018" name="Mol. Biol. Evol.">
        <title>Broad Genomic Sampling Reveals a Smut Pathogenic Ancestry of the Fungal Clade Ustilaginomycotina.</title>
        <authorList>
            <person name="Kijpornyongpan T."/>
            <person name="Mondo S.J."/>
            <person name="Barry K."/>
            <person name="Sandor L."/>
            <person name="Lee J."/>
            <person name="Lipzen A."/>
            <person name="Pangilinan J."/>
            <person name="LaButti K."/>
            <person name="Hainaut M."/>
            <person name="Henrissat B."/>
            <person name="Grigoriev I.V."/>
            <person name="Spatafora J.W."/>
            <person name="Aime M.C."/>
        </authorList>
    </citation>
    <scope>NUCLEOTIDE SEQUENCE [LARGE SCALE GENOMIC DNA]</scope>
    <source>
        <strain evidence="1 2">SA 807</strain>
    </source>
</reference>
<evidence type="ECO:0000313" key="2">
    <source>
        <dbReference type="Proteomes" id="UP000245626"/>
    </source>
</evidence>
<dbReference type="Proteomes" id="UP000245626">
    <property type="component" value="Unassembled WGS sequence"/>
</dbReference>
<name>A0ACD0P199_9BASI</name>
<gene>
    <name evidence="1" type="ORF">IE53DRAFT_385838</name>
</gene>
<dbReference type="EMBL" id="KZ819817">
    <property type="protein sequence ID" value="PWN51781.1"/>
    <property type="molecule type" value="Genomic_DNA"/>
</dbReference>
<sequence length="261" mass="29605">MENEKGKGEELLESVRKYYQSGDRKMASRTPSDSVSPLNTFLTLRGRRLLNENLRNDGPSYLKDLGSVTQRRSKAATPEERDLAQARTYSAEIDQTWSPVNYHQYICSLRFLQNIHVRRELIRDCRVSLLEKGFSESDADLTVDARTGVIFFRLLLLPAAMNAYLKSEAVGEGEVGWDLFAILFSGKYDRILIILERYSTGGFLLEMVPPLQKAIDSLQRLLANDQRCFRQVAQISLADSPAHAARLARIYADELKAQALK</sequence>